<dbReference type="EMBL" id="UINC01088581">
    <property type="protein sequence ID" value="SVC38936.1"/>
    <property type="molecule type" value="Genomic_DNA"/>
</dbReference>
<dbReference type="AlphaFoldDB" id="A0A382LQU9"/>
<protein>
    <submittedName>
        <fullName evidence="1">Uncharacterized protein</fullName>
    </submittedName>
</protein>
<accession>A0A382LQU9</accession>
<proteinExistence type="predicted"/>
<sequence length="27" mass="3189">KFLSCSLTASEYEDLDLFINIKFFSEK</sequence>
<gene>
    <name evidence="1" type="ORF">METZ01_LOCUS291790</name>
</gene>
<name>A0A382LQU9_9ZZZZ</name>
<reference evidence="1" key="1">
    <citation type="submission" date="2018-05" db="EMBL/GenBank/DDBJ databases">
        <authorList>
            <person name="Lanie J.A."/>
            <person name="Ng W.-L."/>
            <person name="Kazmierczak K.M."/>
            <person name="Andrzejewski T.M."/>
            <person name="Davidsen T.M."/>
            <person name="Wayne K.J."/>
            <person name="Tettelin H."/>
            <person name="Glass J.I."/>
            <person name="Rusch D."/>
            <person name="Podicherti R."/>
            <person name="Tsui H.-C.T."/>
            <person name="Winkler M.E."/>
        </authorList>
    </citation>
    <scope>NUCLEOTIDE SEQUENCE</scope>
</reference>
<organism evidence="1">
    <name type="scientific">marine metagenome</name>
    <dbReference type="NCBI Taxonomy" id="408172"/>
    <lineage>
        <taxon>unclassified sequences</taxon>
        <taxon>metagenomes</taxon>
        <taxon>ecological metagenomes</taxon>
    </lineage>
</organism>
<evidence type="ECO:0000313" key="1">
    <source>
        <dbReference type="EMBL" id="SVC38936.1"/>
    </source>
</evidence>
<feature type="non-terminal residue" evidence="1">
    <location>
        <position position="1"/>
    </location>
</feature>